<keyword evidence="2" id="KW-0496">Mitochondrion</keyword>
<reference evidence="6 7" key="1">
    <citation type="submission" date="2019-05" db="EMBL/GenBank/DDBJ databases">
        <title>Another draft genome of Portunus trituberculatus and its Hox gene families provides insights of decapod evolution.</title>
        <authorList>
            <person name="Jeong J.-H."/>
            <person name="Song I."/>
            <person name="Kim S."/>
            <person name="Choi T."/>
            <person name="Kim D."/>
            <person name="Ryu S."/>
            <person name="Kim W."/>
        </authorList>
    </citation>
    <scope>NUCLEOTIDE SEQUENCE [LARGE SCALE GENOMIC DNA]</scope>
    <source>
        <tissue evidence="6">Muscle</tissue>
    </source>
</reference>
<accession>A0A5B7GEV0</accession>
<name>A0A5B7GEV0_PORTR</name>
<organism evidence="6 7">
    <name type="scientific">Portunus trituberculatus</name>
    <name type="common">Swimming crab</name>
    <name type="synonym">Neptunus trituberculatus</name>
    <dbReference type="NCBI Taxonomy" id="210409"/>
    <lineage>
        <taxon>Eukaryota</taxon>
        <taxon>Metazoa</taxon>
        <taxon>Ecdysozoa</taxon>
        <taxon>Arthropoda</taxon>
        <taxon>Crustacea</taxon>
        <taxon>Multicrustacea</taxon>
        <taxon>Malacostraca</taxon>
        <taxon>Eumalacostraca</taxon>
        <taxon>Eucarida</taxon>
        <taxon>Decapoda</taxon>
        <taxon>Pleocyemata</taxon>
        <taxon>Brachyura</taxon>
        <taxon>Eubrachyura</taxon>
        <taxon>Portunoidea</taxon>
        <taxon>Portunidae</taxon>
        <taxon>Portuninae</taxon>
        <taxon>Portunus</taxon>
    </lineage>
</organism>
<protein>
    <recommendedName>
        <fullName evidence="5">Coiled-coil-helix-coiled-coil-helix domain-containing protein 7</fullName>
    </recommendedName>
</protein>
<evidence type="ECO:0000256" key="4">
    <source>
        <dbReference type="ARBA" id="ARBA00038205"/>
    </source>
</evidence>
<dbReference type="InterPro" id="IPR009069">
    <property type="entry name" value="Cys_alpha_HP_mot_SF"/>
</dbReference>
<evidence type="ECO:0000256" key="1">
    <source>
        <dbReference type="ARBA" id="ARBA00004569"/>
    </source>
</evidence>
<gene>
    <name evidence="6" type="primary">CHCHD7</name>
    <name evidence="6" type="ORF">E2C01_049842</name>
</gene>
<dbReference type="SUPFAM" id="SSF47072">
    <property type="entry name" value="Cysteine alpha-hairpin motif"/>
    <property type="match status" value="1"/>
</dbReference>
<proteinExistence type="inferred from homology"/>
<evidence type="ECO:0000313" key="6">
    <source>
        <dbReference type="EMBL" id="MPC55897.1"/>
    </source>
</evidence>
<comment type="caution">
    <text evidence="6">The sequence shown here is derived from an EMBL/GenBank/DDBJ whole genome shotgun (WGS) entry which is preliminary data.</text>
</comment>
<dbReference type="AlphaFoldDB" id="A0A5B7GEV0"/>
<keyword evidence="3" id="KW-1015">Disulfide bond</keyword>
<comment type="similarity">
    <text evidence="4">Belongs to the CHCHD7 family.</text>
</comment>
<dbReference type="PANTHER" id="PTHR46811">
    <property type="entry name" value="COILED-COIL-HELIX-COILED-COIL-HELIX DOMAIN-CONTAINING PROTEIN 7"/>
    <property type="match status" value="1"/>
</dbReference>
<dbReference type="GO" id="GO:0005758">
    <property type="term" value="C:mitochondrial intermembrane space"/>
    <property type="evidence" value="ECO:0007669"/>
    <property type="project" value="UniProtKB-SubCell"/>
</dbReference>
<dbReference type="Proteomes" id="UP000324222">
    <property type="component" value="Unassembled WGS sequence"/>
</dbReference>
<evidence type="ECO:0000256" key="5">
    <source>
        <dbReference type="ARBA" id="ARBA00039509"/>
    </source>
</evidence>
<sequence length="126" mass="14937">MASAEDEEYHSVPYKSKPFTWGYGTSEYWKNVKVHPESGCSIISTDINHPNNNPCMKEQQLSLACREKGPMGDECQPYFENYRLCIKFWYQVMKERRIRGEMPVLPPPDLREQIKKEYMERNYTTS</sequence>
<comment type="subcellular location">
    <subcellularLocation>
        <location evidence="1">Mitochondrion intermembrane space</location>
    </subcellularLocation>
</comment>
<dbReference type="InterPro" id="IPR051040">
    <property type="entry name" value="COX23"/>
</dbReference>
<keyword evidence="7" id="KW-1185">Reference proteome</keyword>
<evidence type="ECO:0000313" key="7">
    <source>
        <dbReference type="Proteomes" id="UP000324222"/>
    </source>
</evidence>
<dbReference type="EMBL" id="VSRR010013529">
    <property type="protein sequence ID" value="MPC55897.1"/>
    <property type="molecule type" value="Genomic_DNA"/>
</dbReference>
<dbReference type="GO" id="GO:0033108">
    <property type="term" value="P:mitochondrial respiratory chain complex assembly"/>
    <property type="evidence" value="ECO:0007669"/>
    <property type="project" value="TreeGrafter"/>
</dbReference>
<evidence type="ECO:0000256" key="3">
    <source>
        <dbReference type="ARBA" id="ARBA00023157"/>
    </source>
</evidence>
<evidence type="ECO:0000256" key="2">
    <source>
        <dbReference type="ARBA" id="ARBA00023128"/>
    </source>
</evidence>
<dbReference type="PANTHER" id="PTHR46811:SF1">
    <property type="entry name" value="COILED-COIL-HELIX-COILED-COIL-HELIX DOMAIN-CONTAINING PROTEIN 7"/>
    <property type="match status" value="1"/>
</dbReference>